<feature type="compositionally biased region" description="Basic and acidic residues" evidence="1">
    <location>
        <begin position="275"/>
        <end position="290"/>
    </location>
</feature>
<feature type="region of interest" description="Disordered" evidence="1">
    <location>
        <begin position="129"/>
        <end position="364"/>
    </location>
</feature>
<dbReference type="eggNOG" id="ENOG502T1KS">
    <property type="taxonomic scope" value="Eukaryota"/>
</dbReference>
<sequence length="457" mass="49987">MLVTSVYARQQNTQSASGHVLVLKHSDKTVLVGVPESYADLELLSRNVFNIARGALVLATDDLDICQGSAVHIHSSAWDHIKYIVETITVGFEDQHIAIGVAVDQNEPIFTHGQSSASKWANAPLNAFQTQPKKESSHSHVSDRMFSRAQQIQQQGAENIDWENAPVDDHSADDGMFEEHYTSSRKGKGRALQQILSDDEEDTAKENIFKDPTANKPSSLRASIHLTSAGTPVSTKKTGPRSSANRTLFPTPRNDVTDVFSPKGKGPASRLSRGSPERDDNSGYEDKAREGSLGSYEVVASPRDTSKTLQFDKEPRSPKAIFAINRSEASSERTATPKWTSQSTDETDGQGPSNAKPKFKPQQSLLKVQSPAMSANKPLVLAQPLSGLDDKILVTIAYPPTGQATFNLDHEGARLFVQETDESDDEMEISMECAKEDTMSKAGARDGRMFIIKMDTE</sequence>
<evidence type="ECO:0000313" key="2">
    <source>
        <dbReference type="EMBL" id="ETW74688.1"/>
    </source>
</evidence>
<dbReference type="KEGG" id="hir:HETIRDRAFT_108581"/>
<feature type="compositionally biased region" description="Basic and acidic residues" evidence="1">
    <location>
        <begin position="304"/>
        <end position="317"/>
    </location>
</feature>
<dbReference type="STRING" id="747525.W4JMD2"/>
<dbReference type="GeneID" id="20666358"/>
<protein>
    <submittedName>
        <fullName evidence="2">Uncharacterized protein</fullName>
    </submittedName>
</protein>
<dbReference type="OrthoDB" id="3239581at2759"/>
<evidence type="ECO:0000313" key="3">
    <source>
        <dbReference type="Proteomes" id="UP000030671"/>
    </source>
</evidence>
<evidence type="ECO:0000256" key="1">
    <source>
        <dbReference type="SAM" id="MobiDB-lite"/>
    </source>
</evidence>
<feature type="compositionally biased region" description="Basic and acidic residues" evidence="1">
    <location>
        <begin position="167"/>
        <end position="182"/>
    </location>
</feature>
<keyword evidence="3" id="KW-1185">Reference proteome</keyword>
<dbReference type="Proteomes" id="UP000030671">
    <property type="component" value="Unassembled WGS sequence"/>
</dbReference>
<feature type="compositionally biased region" description="Polar residues" evidence="1">
    <location>
        <begin position="148"/>
        <end position="157"/>
    </location>
</feature>
<reference evidence="2 3" key="1">
    <citation type="journal article" date="2012" name="New Phytol.">
        <title>Insight into trade-off between wood decay and parasitism from the genome of a fungal forest pathogen.</title>
        <authorList>
            <person name="Olson A."/>
            <person name="Aerts A."/>
            <person name="Asiegbu F."/>
            <person name="Belbahri L."/>
            <person name="Bouzid O."/>
            <person name="Broberg A."/>
            <person name="Canback B."/>
            <person name="Coutinho P.M."/>
            <person name="Cullen D."/>
            <person name="Dalman K."/>
            <person name="Deflorio G."/>
            <person name="van Diepen L.T."/>
            <person name="Dunand C."/>
            <person name="Duplessis S."/>
            <person name="Durling M."/>
            <person name="Gonthier P."/>
            <person name="Grimwood J."/>
            <person name="Fossdal C.G."/>
            <person name="Hansson D."/>
            <person name="Henrissat B."/>
            <person name="Hietala A."/>
            <person name="Himmelstrand K."/>
            <person name="Hoffmeister D."/>
            <person name="Hogberg N."/>
            <person name="James T.Y."/>
            <person name="Karlsson M."/>
            <person name="Kohler A."/>
            <person name="Kues U."/>
            <person name="Lee Y.H."/>
            <person name="Lin Y.C."/>
            <person name="Lind M."/>
            <person name="Lindquist E."/>
            <person name="Lombard V."/>
            <person name="Lucas S."/>
            <person name="Lunden K."/>
            <person name="Morin E."/>
            <person name="Murat C."/>
            <person name="Park J."/>
            <person name="Raffaello T."/>
            <person name="Rouze P."/>
            <person name="Salamov A."/>
            <person name="Schmutz J."/>
            <person name="Solheim H."/>
            <person name="Stahlberg J."/>
            <person name="Velez H."/>
            <person name="de Vries R.P."/>
            <person name="Wiebenga A."/>
            <person name="Woodward S."/>
            <person name="Yakovlev I."/>
            <person name="Garbelotto M."/>
            <person name="Martin F."/>
            <person name="Grigoriev I.V."/>
            <person name="Stenlid J."/>
        </authorList>
    </citation>
    <scope>NUCLEOTIDE SEQUENCE [LARGE SCALE GENOMIC DNA]</scope>
    <source>
        <strain evidence="2 3">TC 32-1</strain>
    </source>
</reference>
<dbReference type="AlphaFoldDB" id="W4JMD2"/>
<gene>
    <name evidence="2" type="ORF">HETIRDRAFT_108581</name>
</gene>
<dbReference type="HOGENOM" id="CLU_598588_0_0_1"/>
<feature type="compositionally biased region" description="Polar residues" evidence="1">
    <location>
        <begin position="215"/>
        <end position="248"/>
    </location>
</feature>
<dbReference type="RefSeq" id="XP_009553181.1">
    <property type="nucleotide sequence ID" value="XM_009554886.1"/>
</dbReference>
<organism evidence="2 3">
    <name type="scientific">Heterobasidion irregulare (strain TC 32-1)</name>
    <dbReference type="NCBI Taxonomy" id="747525"/>
    <lineage>
        <taxon>Eukaryota</taxon>
        <taxon>Fungi</taxon>
        <taxon>Dikarya</taxon>
        <taxon>Basidiomycota</taxon>
        <taxon>Agaricomycotina</taxon>
        <taxon>Agaricomycetes</taxon>
        <taxon>Russulales</taxon>
        <taxon>Bondarzewiaceae</taxon>
        <taxon>Heterobasidion</taxon>
        <taxon>Heterobasidion annosum species complex</taxon>
    </lineage>
</organism>
<dbReference type="EMBL" id="KI925467">
    <property type="protein sequence ID" value="ETW74688.1"/>
    <property type="molecule type" value="Genomic_DNA"/>
</dbReference>
<accession>W4JMD2</accession>
<dbReference type="InParanoid" id="W4JMD2"/>
<feature type="compositionally biased region" description="Polar residues" evidence="1">
    <location>
        <begin position="332"/>
        <end position="344"/>
    </location>
</feature>
<feature type="compositionally biased region" description="Basic and acidic residues" evidence="1">
    <location>
        <begin position="132"/>
        <end position="146"/>
    </location>
</feature>
<proteinExistence type="predicted"/>
<name>W4JMD2_HETIT</name>